<dbReference type="Gene3D" id="2.40.70.10">
    <property type="entry name" value="Acid Proteases"/>
    <property type="match status" value="1"/>
</dbReference>
<protein>
    <submittedName>
        <fullName evidence="2">Uncharacterized protein</fullName>
    </submittedName>
</protein>
<sequence length="653" mass="73920">MSAITTKFVTDYELTNEMSLEELSRYAPEILELLPADREKRRQARDRLQKGYNFSKEQAFALIPSQRTGRTKSQVTPKEGGAEAEVNICCAKSACQVSDIIPEGEIIRETAQRIMRDSLGEKEVKLIAKALAETSPNPVACTSSLSRLRKELRKLNAPKAIIEATKIPGITTLSNKIQKEKSLLCEDEGIHYPDNFSLESVKERLDSYDVSNTPDKQALADVMIMLCIRPAEIKDLRISNGGVTGYVKNRDQQDIPRVFRSLEKNEEWAKQLLTWIQEAISSRRLGDPGTPGTGILSRFLKKAEFLPETGKPLLPSSLRNLGAIFAVVASGVRNLSKANTIASQVLRHSPKNNTVPSQSEQEVIRYTKILAQAFGLNEQNAEVYSTLSGEIKALTKRLDHYCSQHRKLKKRVKPLEERVKWLDDNVDELFTMEHCNCNKESINTSSESSSSEEFNSDHAPPEKKVDPGKIICAKRKSDNKHIKMHTNNLLELLPPELISFILKYLPDLKHASGINDIWEREVNLERPKRVILTDFRFRIDICANANFISEKIVKIAYAKDNSIPRVYGFPDESYSTLGKVNLCIILNDGEKHKIIPTEFIVTGPDWPDQFPEILLGSPWMRENRVRLNMCNSTLTIDDNFVILPYRSQIRSNQ</sequence>
<evidence type="ECO:0000256" key="1">
    <source>
        <dbReference type="SAM" id="MobiDB-lite"/>
    </source>
</evidence>
<organism evidence="2 3">
    <name type="scientific">Rhizophagus irregularis (strain DAOM 181602 / DAOM 197198 / MUCL 43194)</name>
    <name type="common">Arbuscular mycorrhizal fungus</name>
    <name type="synonym">Glomus intraradices</name>
    <dbReference type="NCBI Taxonomy" id="747089"/>
    <lineage>
        <taxon>Eukaryota</taxon>
        <taxon>Fungi</taxon>
        <taxon>Fungi incertae sedis</taxon>
        <taxon>Mucoromycota</taxon>
        <taxon>Glomeromycotina</taxon>
        <taxon>Glomeromycetes</taxon>
        <taxon>Glomerales</taxon>
        <taxon>Glomeraceae</taxon>
        <taxon>Rhizophagus</taxon>
    </lineage>
</organism>
<reference evidence="2 3" key="1">
    <citation type="journal article" date="2013" name="Proc. Natl. Acad. Sci. U.S.A.">
        <title>Genome of an arbuscular mycorrhizal fungus provides insight into the oldest plant symbiosis.</title>
        <authorList>
            <person name="Tisserant E."/>
            <person name="Malbreil M."/>
            <person name="Kuo A."/>
            <person name="Kohler A."/>
            <person name="Symeonidi A."/>
            <person name="Balestrini R."/>
            <person name="Charron P."/>
            <person name="Duensing N."/>
            <person name="Frei Dit Frey N."/>
            <person name="Gianinazzi-Pearson V."/>
            <person name="Gilbert L.B."/>
            <person name="Handa Y."/>
            <person name="Herr J.R."/>
            <person name="Hijri M."/>
            <person name="Koul R."/>
            <person name="Kawaguchi M."/>
            <person name="Krajinski F."/>
            <person name="Lammers P.J."/>
            <person name="Masclaux F.G."/>
            <person name="Murat C."/>
            <person name="Morin E."/>
            <person name="Ndikumana S."/>
            <person name="Pagni M."/>
            <person name="Petitpierre D."/>
            <person name="Requena N."/>
            <person name="Rosikiewicz P."/>
            <person name="Riley R."/>
            <person name="Saito K."/>
            <person name="San Clemente H."/>
            <person name="Shapiro H."/>
            <person name="van Tuinen D."/>
            <person name="Becard G."/>
            <person name="Bonfante P."/>
            <person name="Paszkowski U."/>
            <person name="Shachar-Hill Y.Y."/>
            <person name="Tuskan G.A."/>
            <person name="Young P.W."/>
            <person name="Sanders I.R."/>
            <person name="Henrissat B."/>
            <person name="Rensing S.A."/>
            <person name="Grigoriev I.V."/>
            <person name="Corradi N."/>
            <person name="Roux C."/>
            <person name="Martin F."/>
        </authorList>
    </citation>
    <scope>NUCLEOTIDE SEQUENCE [LARGE SCALE GENOMIC DNA]</scope>
    <source>
        <strain evidence="2 3">DAOM 197198</strain>
    </source>
</reference>
<dbReference type="VEuPathDB" id="FungiDB:RhiirFUN_018973"/>
<feature type="region of interest" description="Disordered" evidence="1">
    <location>
        <begin position="441"/>
        <end position="468"/>
    </location>
</feature>
<feature type="compositionally biased region" description="Basic and acidic residues" evidence="1">
    <location>
        <begin position="455"/>
        <end position="467"/>
    </location>
</feature>
<comment type="caution">
    <text evidence="2">The sequence shown here is derived from an EMBL/GenBank/DDBJ whole genome shotgun (WGS) entry which is preliminary data.</text>
</comment>
<accession>A0A2P4PXF0</accession>
<gene>
    <name evidence="2" type="ORF">GLOIN_2v1841986</name>
</gene>
<evidence type="ECO:0000313" key="3">
    <source>
        <dbReference type="Proteomes" id="UP000018888"/>
    </source>
</evidence>
<dbReference type="EMBL" id="AUPC02000126">
    <property type="protein sequence ID" value="POG70071.1"/>
    <property type="molecule type" value="Genomic_DNA"/>
</dbReference>
<name>A0A2P4PXF0_RHIID</name>
<evidence type="ECO:0000313" key="2">
    <source>
        <dbReference type="EMBL" id="POG70071.1"/>
    </source>
</evidence>
<dbReference type="VEuPathDB" id="FungiDB:RhiirFUN_001614"/>
<proteinExistence type="predicted"/>
<keyword evidence="3" id="KW-1185">Reference proteome</keyword>
<reference evidence="2 3" key="2">
    <citation type="journal article" date="2018" name="New Phytol.">
        <title>High intraspecific genome diversity in the model arbuscular mycorrhizal symbiont Rhizophagus irregularis.</title>
        <authorList>
            <person name="Chen E.C.H."/>
            <person name="Morin E."/>
            <person name="Beaudet D."/>
            <person name="Noel J."/>
            <person name="Yildirir G."/>
            <person name="Ndikumana S."/>
            <person name="Charron P."/>
            <person name="St-Onge C."/>
            <person name="Giorgi J."/>
            <person name="Kruger M."/>
            <person name="Marton T."/>
            <person name="Ropars J."/>
            <person name="Grigoriev I.V."/>
            <person name="Hainaut M."/>
            <person name="Henrissat B."/>
            <person name="Roux C."/>
            <person name="Martin F."/>
            <person name="Corradi N."/>
        </authorList>
    </citation>
    <scope>NUCLEOTIDE SEQUENCE [LARGE SCALE GENOMIC DNA]</scope>
    <source>
        <strain evidence="2 3">DAOM 197198</strain>
    </source>
</reference>
<dbReference type="Proteomes" id="UP000018888">
    <property type="component" value="Unassembled WGS sequence"/>
</dbReference>
<dbReference type="InterPro" id="IPR021109">
    <property type="entry name" value="Peptidase_aspartic_dom_sf"/>
</dbReference>
<dbReference type="AlphaFoldDB" id="A0A2P4PXF0"/>